<name>A0A2R8C8E0_9RHOB</name>
<protein>
    <submittedName>
        <fullName evidence="1">Uncharacterized protein</fullName>
    </submittedName>
</protein>
<gene>
    <name evidence="1" type="ORF">TRM7615_02189</name>
</gene>
<proteinExistence type="predicted"/>
<evidence type="ECO:0000313" key="1">
    <source>
        <dbReference type="EMBL" id="SPJ28685.1"/>
    </source>
</evidence>
<dbReference type="AlphaFoldDB" id="A0A2R8C8E0"/>
<keyword evidence="2" id="KW-1185">Reference proteome</keyword>
<dbReference type="RefSeq" id="WP_108787374.1">
    <property type="nucleotide sequence ID" value="NZ_ONZG01000005.1"/>
</dbReference>
<organism evidence="1 2">
    <name type="scientific">Falsiruegeria mediterranea M17</name>
    <dbReference type="NCBI Taxonomy" id="1200281"/>
    <lineage>
        <taxon>Bacteria</taxon>
        <taxon>Pseudomonadati</taxon>
        <taxon>Pseudomonadota</taxon>
        <taxon>Alphaproteobacteria</taxon>
        <taxon>Rhodobacterales</taxon>
        <taxon>Roseobacteraceae</taxon>
        <taxon>Falsiruegeria</taxon>
    </lineage>
</organism>
<accession>A0A2R8C8E0</accession>
<reference evidence="2" key="1">
    <citation type="submission" date="2018-03" db="EMBL/GenBank/DDBJ databases">
        <authorList>
            <person name="Rodrigo-Torres L."/>
            <person name="Arahal R. D."/>
            <person name="Lucena T."/>
        </authorList>
    </citation>
    <scope>NUCLEOTIDE SEQUENCE [LARGE SCALE GENOMIC DNA]</scope>
    <source>
        <strain evidence="2">CECT 7615</strain>
    </source>
</reference>
<dbReference type="Proteomes" id="UP000244898">
    <property type="component" value="Unassembled WGS sequence"/>
</dbReference>
<sequence length="67" mass="7692">MSIRARTLILIGIVLTVSTIVLYQVVAHIQMASYRELERASAERDLKRMTRIILAPLMIKCLRRKAP</sequence>
<dbReference type="EMBL" id="ONZG01000005">
    <property type="protein sequence ID" value="SPJ28685.1"/>
    <property type="molecule type" value="Genomic_DNA"/>
</dbReference>
<evidence type="ECO:0000313" key="2">
    <source>
        <dbReference type="Proteomes" id="UP000244898"/>
    </source>
</evidence>